<reference evidence="3" key="1">
    <citation type="journal article" date="2019" name="Int. J. Syst. Evol. Microbiol.">
        <title>The Global Catalogue of Microorganisms (GCM) 10K type strain sequencing project: providing services to taxonomists for standard genome sequencing and annotation.</title>
        <authorList>
            <consortium name="The Broad Institute Genomics Platform"/>
            <consortium name="The Broad Institute Genome Sequencing Center for Infectious Disease"/>
            <person name="Wu L."/>
            <person name="Ma J."/>
        </authorList>
    </citation>
    <scope>NUCLEOTIDE SEQUENCE [LARGE SCALE GENOMIC DNA]</scope>
    <source>
        <strain evidence="3">CCUG 62982</strain>
    </source>
</reference>
<feature type="chain" id="PRO_5046872675" evidence="1">
    <location>
        <begin position="29"/>
        <end position="202"/>
    </location>
</feature>
<organism evidence="2 3">
    <name type="scientific">Sphingomonas canadensis</name>
    <dbReference type="NCBI Taxonomy" id="1219257"/>
    <lineage>
        <taxon>Bacteria</taxon>
        <taxon>Pseudomonadati</taxon>
        <taxon>Pseudomonadota</taxon>
        <taxon>Alphaproteobacteria</taxon>
        <taxon>Sphingomonadales</taxon>
        <taxon>Sphingomonadaceae</taxon>
        <taxon>Sphingomonas</taxon>
    </lineage>
</organism>
<dbReference type="PROSITE" id="PS51318">
    <property type="entry name" value="TAT"/>
    <property type="match status" value="1"/>
</dbReference>
<dbReference type="PROSITE" id="PS51257">
    <property type="entry name" value="PROKAR_LIPOPROTEIN"/>
    <property type="match status" value="1"/>
</dbReference>
<evidence type="ECO:0000256" key="1">
    <source>
        <dbReference type="SAM" id="SignalP"/>
    </source>
</evidence>
<dbReference type="PIRSF" id="PIRSF011444">
    <property type="entry name" value="DUF1287"/>
    <property type="match status" value="1"/>
</dbReference>
<accession>A0ABW3H9A0</accession>
<dbReference type="InterPro" id="IPR006311">
    <property type="entry name" value="TAT_signal"/>
</dbReference>
<protein>
    <submittedName>
        <fullName evidence="2">DUF1287 domain-containing protein</fullName>
    </submittedName>
</protein>
<sequence length="202" mass="21641">MTMVDRRTLLLGIGAGLAACAAAAPARAATPRAAKLIAAARAQLGVTLRYDPAYTALRFPMGDVPRAKGVCTDVLIRAYRDALGLDLQALVHADMKAAFAAYPRIWGLRRPDPSIDHRRVPNLRAWLSRKGAALPVPRDPAGWQPGDIFTSLISGRLPHIGIVSDRAGARGPMVIHNIGAGAREEDALGDWPVTGRYRWALG</sequence>
<comment type="caution">
    <text evidence="2">The sequence shown here is derived from an EMBL/GenBank/DDBJ whole genome shotgun (WGS) entry which is preliminary data.</text>
</comment>
<keyword evidence="1" id="KW-0732">Signal</keyword>
<dbReference type="EMBL" id="JBHTJG010000003">
    <property type="protein sequence ID" value="MFD0946236.1"/>
    <property type="molecule type" value="Genomic_DNA"/>
</dbReference>
<evidence type="ECO:0000313" key="2">
    <source>
        <dbReference type="EMBL" id="MFD0946236.1"/>
    </source>
</evidence>
<gene>
    <name evidence="2" type="ORF">ACFQ1E_07810</name>
</gene>
<dbReference type="InterPro" id="IPR009706">
    <property type="entry name" value="DUF1287"/>
</dbReference>
<name>A0ABW3H9A0_9SPHN</name>
<keyword evidence="3" id="KW-1185">Reference proteome</keyword>
<dbReference type="Pfam" id="PF06940">
    <property type="entry name" value="DUF1287"/>
    <property type="match status" value="1"/>
</dbReference>
<evidence type="ECO:0000313" key="3">
    <source>
        <dbReference type="Proteomes" id="UP001596977"/>
    </source>
</evidence>
<feature type="signal peptide" evidence="1">
    <location>
        <begin position="1"/>
        <end position="28"/>
    </location>
</feature>
<proteinExistence type="predicted"/>
<dbReference type="RefSeq" id="WP_264943609.1">
    <property type="nucleotide sequence ID" value="NZ_JAPDRA010000003.1"/>
</dbReference>
<dbReference type="Proteomes" id="UP001596977">
    <property type="component" value="Unassembled WGS sequence"/>
</dbReference>